<dbReference type="AlphaFoldDB" id="A0A8T2JDZ5"/>
<protein>
    <recommendedName>
        <fullName evidence="8">J domain-containing protein</fullName>
    </recommendedName>
</protein>
<evidence type="ECO:0000256" key="2">
    <source>
        <dbReference type="ARBA" id="ARBA00022692"/>
    </source>
</evidence>
<dbReference type="GO" id="GO:0005789">
    <property type="term" value="C:endoplasmic reticulum membrane"/>
    <property type="evidence" value="ECO:0007669"/>
    <property type="project" value="UniProtKB-SubCell"/>
</dbReference>
<evidence type="ECO:0000256" key="1">
    <source>
        <dbReference type="ARBA" id="ARBA00004389"/>
    </source>
</evidence>
<feature type="region of interest" description="Disordered" evidence="7">
    <location>
        <begin position="205"/>
        <end position="311"/>
    </location>
</feature>
<dbReference type="CDD" id="cd06257">
    <property type="entry name" value="DnaJ"/>
    <property type="match status" value="1"/>
</dbReference>
<dbReference type="GO" id="GO:0030544">
    <property type="term" value="F:Hsp70 protein binding"/>
    <property type="evidence" value="ECO:0007669"/>
    <property type="project" value="TreeGrafter"/>
</dbReference>
<keyword evidence="10" id="KW-1185">Reference proteome</keyword>
<dbReference type="InterPro" id="IPR015399">
    <property type="entry name" value="DUF1977_DnaJ-like"/>
</dbReference>
<dbReference type="OrthoDB" id="552049at2759"/>
<keyword evidence="5" id="KW-0472">Membrane</keyword>
<keyword evidence="3" id="KW-0256">Endoplasmic reticulum</keyword>
<dbReference type="PANTHER" id="PTHR43908">
    <property type="entry name" value="AT29763P-RELATED"/>
    <property type="match status" value="1"/>
</dbReference>
<evidence type="ECO:0000256" key="3">
    <source>
        <dbReference type="ARBA" id="ARBA00022824"/>
    </source>
</evidence>
<dbReference type="EMBL" id="JAACNH010000006">
    <property type="protein sequence ID" value="KAG8441530.1"/>
    <property type="molecule type" value="Genomic_DNA"/>
</dbReference>
<name>A0A8T2JDZ5_9PIPI</name>
<dbReference type="PANTHER" id="PTHR43908:SF2">
    <property type="entry name" value="DNAJ HOMOLOG SUBFAMILY C MEMBER 18"/>
    <property type="match status" value="1"/>
</dbReference>
<keyword evidence="2" id="KW-0812">Transmembrane</keyword>
<dbReference type="InterPro" id="IPR018253">
    <property type="entry name" value="DnaJ_domain_CS"/>
</dbReference>
<comment type="caution">
    <text evidence="9">The sequence shown here is derived from an EMBL/GenBank/DDBJ whole genome shotgun (WGS) entry which is preliminary data.</text>
</comment>
<reference evidence="9" key="1">
    <citation type="thesis" date="2020" institute="ProQuest LLC" country="789 East Eisenhower Parkway, Ann Arbor, MI, USA">
        <title>Comparative Genomics and Chromosome Evolution.</title>
        <authorList>
            <person name="Mudd A.B."/>
        </authorList>
    </citation>
    <scope>NUCLEOTIDE SEQUENCE</scope>
    <source>
        <strain evidence="9">Female2</strain>
        <tissue evidence="9">Blood</tissue>
    </source>
</reference>
<dbReference type="Gene3D" id="1.10.287.110">
    <property type="entry name" value="DnaJ domain"/>
    <property type="match status" value="1"/>
</dbReference>
<dbReference type="Pfam" id="PF09320">
    <property type="entry name" value="DUF1977"/>
    <property type="match status" value="1"/>
</dbReference>
<evidence type="ECO:0000256" key="5">
    <source>
        <dbReference type="ARBA" id="ARBA00023136"/>
    </source>
</evidence>
<keyword evidence="4" id="KW-1133">Transmembrane helix</keyword>
<dbReference type="PROSITE" id="PS00636">
    <property type="entry name" value="DNAJ_1"/>
    <property type="match status" value="1"/>
</dbReference>
<feature type="compositionally biased region" description="Basic and acidic residues" evidence="7">
    <location>
        <begin position="214"/>
        <end position="228"/>
    </location>
</feature>
<dbReference type="PRINTS" id="PR00625">
    <property type="entry name" value="JDOMAIN"/>
</dbReference>
<evidence type="ECO:0000313" key="9">
    <source>
        <dbReference type="EMBL" id="KAG8441530.1"/>
    </source>
</evidence>
<dbReference type="InterPro" id="IPR051100">
    <property type="entry name" value="DnaJ_subfamily_B/C"/>
</dbReference>
<organism evidence="9 10">
    <name type="scientific">Hymenochirus boettgeri</name>
    <name type="common">Congo dwarf clawed frog</name>
    <dbReference type="NCBI Taxonomy" id="247094"/>
    <lineage>
        <taxon>Eukaryota</taxon>
        <taxon>Metazoa</taxon>
        <taxon>Chordata</taxon>
        <taxon>Craniata</taxon>
        <taxon>Vertebrata</taxon>
        <taxon>Euteleostomi</taxon>
        <taxon>Amphibia</taxon>
        <taxon>Batrachia</taxon>
        <taxon>Anura</taxon>
        <taxon>Pipoidea</taxon>
        <taxon>Pipidae</taxon>
        <taxon>Pipinae</taxon>
        <taxon>Hymenochirus</taxon>
    </lineage>
</organism>
<dbReference type="SMART" id="SM00271">
    <property type="entry name" value="DnaJ"/>
    <property type="match status" value="1"/>
</dbReference>
<dbReference type="InterPro" id="IPR001623">
    <property type="entry name" value="DnaJ_domain"/>
</dbReference>
<dbReference type="GO" id="GO:0071218">
    <property type="term" value="P:cellular response to misfolded protein"/>
    <property type="evidence" value="ECO:0007669"/>
    <property type="project" value="TreeGrafter"/>
</dbReference>
<gene>
    <name evidence="9" type="ORF">GDO86_007050</name>
</gene>
<feature type="domain" description="J" evidence="8">
    <location>
        <begin position="113"/>
        <end position="177"/>
    </location>
</feature>
<comment type="subcellular location">
    <subcellularLocation>
        <location evidence="1">Endoplasmic reticulum membrane</location>
        <topology evidence="1">Single-pass membrane protein</topology>
    </subcellularLocation>
</comment>
<dbReference type="SUPFAM" id="SSF46565">
    <property type="entry name" value="Chaperone J-domain"/>
    <property type="match status" value="1"/>
</dbReference>
<dbReference type="Proteomes" id="UP000812440">
    <property type="component" value="Chromosome 3"/>
</dbReference>
<feature type="compositionally biased region" description="Basic and acidic residues" evidence="7">
    <location>
        <begin position="237"/>
        <end position="269"/>
    </location>
</feature>
<evidence type="ECO:0000256" key="6">
    <source>
        <dbReference type="ARBA" id="ARBA00023186"/>
    </source>
</evidence>
<feature type="compositionally biased region" description="Basic and acidic residues" evidence="7">
    <location>
        <begin position="279"/>
        <end position="311"/>
    </location>
</feature>
<dbReference type="InterPro" id="IPR036869">
    <property type="entry name" value="J_dom_sf"/>
</dbReference>
<keyword evidence="6" id="KW-0143">Chaperone</keyword>
<evidence type="ECO:0000313" key="10">
    <source>
        <dbReference type="Proteomes" id="UP000812440"/>
    </source>
</evidence>
<sequence>MDRRQAEKFIDIARECLLFGKSEEALIYLNKAQRIYPTCTAARLIQGIHEMWFNGKRGNFEQNFPHSEQREYWENSDFYFRYGGDFAWEEEEEEEEQTREEQRLPQGIDEGQDYYSVLGVSREANEETLRKAYLKLALRYHPDKNSSPGATESFKAIGKAFSVLSDPVKRKSYDASQAKVYVATQPDLTTEDLFDLFFKGQFPRHRQYQQPRSTNREDKWQRWGDEGQRQNGRHARWQGEEARQDCGCEKKPGEEKQNGRPKWWEKKQESGPPRWSKNNKQDGRRPKMQEERKTEGGKGKSKWRDTKSQESKRARWREEFGRYDGRWTRRREEEEADGGRPKNAYSAFIQVLPVLLLVVVSVVAQLTATIPAYSLHPRPSSGLTVARETQTLGIMYFVRPDFQSRYRGENLEELERTVEKEYVEHTQSECWKEKQQKSDLANLGRLYRDERLREKAESLKMENCQKLSNIIKNRRAGQM</sequence>
<dbReference type="PROSITE" id="PS50076">
    <property type="entry name" value="DNAJ_2"/>
    <property type="match status" value="1"/>
</dbReference>
<accession>A0A8T2JDZ5</accession>
<dbReference type="Pfam" id="PF00226">
    <property type="entry name" value="DnaJ"/>
    <property type="match status" value="1"/>
</dbReference>
<evidence type="ECO:0000256" key="4">
    <source>
        <dbReference type="ARBA" id="ARBA00022989"/>
    </source>
</evidence>
<evidence type="ECO:0000259" key="8">
    <source>
        <dbReference type="PROSITE" id="PS50076"/>
    </source>
</evidence>
<evidence type="ECO:0000256" key="7">
    <source>
        <dbReference type="SAM" id="MobiDB-lite"/>
    </source>
</evidence>
<proteinExistence type="predicted"/>